<name>A0ABD3FRK7_9STRA</name>
<proteinExistence type="predicted"/>
<keyword evidence="1" id="KW-1133">Transmembrane helix</keyword>
<accession>A0ABD3FRK7</accession>
<keyword evidence="3" id="KW-1185">Reference proteome</keyword>
<keyword evidence="1" id="KW-0812">Transmembrane</keyword>
<feature type="transmembrane region" description="Helical" evidence="1">
    <location>
        <begin position="74"/>
        <end position="95"/>
    </location>
</feature>
<comment type="caution">
    <text evidence="2">The sequence shown here is derived from an EMBL/GenBank/DDBJ whole genome shotgun (WGS) entry which is preliminary data.</text>
</comment>
<dbReference type="EMBL" id="JBIMZQ010000010">
    <property type="protein sequence ID" value="KAL3668939.1"/>
    <property type="molecule type" value="Genomic_DNA"/>
</dbReference>
<evidence type="ECO:0000256" key="1">
    <source>
        <dbReference type="SAM" id="Phobius"/>
    </source>
</evidence>
<sequence>MKEVEGLKSNPVLVKGFKSVSENRVMMKRINSLENMDPKVVESLRKAPVEKSVNRVHSYLSRGESFRISEEAQWVIFFISFFLICGGIIGLIALVEKLTGPKIS</sequence>
<protein>
    <submittedName>
        <fullName evidence="2">Uncharacterized protein</fullName>
    </submittedName>
</protein>
<dbReference type="AlphaFoldDB" id="A0ABD3FRK7"/>
<gene>
    <name evidence="2" type="ORF">V7S43_006227</name>
</gene>
<keyword evidence="1" id="KW-0472">Membrane</keyword>
<reference evidence="2 3" key="1">
    <citation type="submission" date="2024-09" db="EMBL/GenBank/DDBJ databases">
        <title>Genome sequencing and assembly of Phytophthora oleae, isolate VK10A, causative agent of rot of olive drupes.</title>
        <authorList>
            <person name="Conti Taguali S."/>
            <person name="Riolo M."/>
            <person name="La Spada F."/>
            <person name="Cacciola S.O."/>
            <person name="Dionisio G."/>
        </authorList>
    </citation>
    <scope>NUCLEOTIDE SEQUENCE [LARGE SCALE GENOMIC DNA]</scope>
    <source>
        <strain evidence="2 3">VK10A</strain>
    </source>
</reference>
<evidence type="ECO:0000313" key="3">
    <source>
        <dbReference type="Proteomes" id="UP001632037"/>
    </source>
</evidence>
<dbReference type="Proteomes" id="UP001632037">
    <property type="component" value="Unassembled WGS sequence"/>
</dbReference>
<organism evidence="2 3">
    <name type="scientific">Phytophthora oleae</name>
    <dbReference type="NCBI Taxonomy" id="2107226"/>
    <lineage>
        <taxon>Eukaryota</taxon>
        <taxon>Sar</taxon>
        <taxon>Stramenopiles</taxon>
        <taxon>Oomycota</taxon>
        <taxon>Peronosporomycetes</taxon>
        <taxon>Peronosporales</taxon>
        <taxon>Peronosporaceae</taxon>
        <taxon>Phytophthora</taxon>
    </lineage>
</organism>
<evidence type="ECO:0000313" key="2">
    <source>
        <dbReference type="EMBL" id="KAL3668939.1"/>
    </source>
</evidence>